<dbReference type="EC" id="3.2.1.17" evidence="4"/>
<dbReference type="GO" id="GO:0016052">
    <property type="term" value="P:carbohydrate catabolic process"/>
    <property type="evidence" value="ECO:0007669"/>
    <property type="project" value="TreeGrafter"/>
</dbReference>
<dbReference type="EMBL" id="JACCAA010000001">
    <property type="protein sequence ID" value="NYG59265.1"/>
    <property type="molecule type" value="Genomic_DNA"/>
</dbReference>
<sequence length="246" mass="26443">MRYAVLLAAALSSGLVLAGCGGQDAPVAVQPGERATPTVSATPTVRPSASPTSSPTGSRDRKGIDVSQHQGDIDWERVAADGVEFAYLKATEGSGFSDPRFVSNARAAKAAGIEVGAYHYYTLCAAPEPQAAHFVSTITGATDLAPVVDLELIGNCDPPPDPVLLQKQVQRFIALVEEASEERVVVYFHPGFEAFYSMVAEFDRPLWVRRVGTVPPPGEWHIWQRNDRGTVDGIDGPVDLNLMRNR</sequence>
<accession>A0A7Y9UVW1</accession>
<dbReference type="InterPro" id="IPR002053">
    <property type="entry name" value="Glyco_hydro_25"/>
</dbReference>
<keyword evidence="3 4" id="KW-0326">Glycosidase</keyword>
<dbReference type="PROSITE" id="PS00953">
    <property type="entry name" value="GLYCOSYL_HYDROL_F25_1"/>
    <property type="match status" value="1"/>
</dbReference>
<proteinExistence type="inferred from homology"/>
<keyword evidence="8" id="KW-1185">Reference proteome</keyword>
<gene>
    <name evidence="7" type="ORF">BJ980_002188</name>
</gene>
<feature type="chain" id="PRO_5038863642" description="Lysozyme" evidence="6">
    <location>
        <begin position="19"/>
        <end position="246"/>
    </location>
</feature>
<dbReference type="PANTHER" id="PTHR34135">
    <property type="entry name" value="LYSOZYME"/>
    <property type="match status" value="1"/>
</dbReference>
<dbReference type="GO" id="GO:0003796">
    <property type="term" value="F:lysozyme activity"/>
    <property type="evidence" value="ECO:0007669"/>
    <property type="project" value="UniProtKB-EC"/>
</dbReference>
<dbReference type="InterPro" id="IPR018077">
    <property type="entry name" value="Glyco_hydro_fam25_subgr"/>
</dbReference>
<organism evidence="7 8">
    <name type="scientific">Nocardioides daedukensis</name>
    <dbReference type="NCBI Taxonomy" id="634462"/>
    <lineage>
        <taxon>Bacteria</taxon>
        <taxon>Bacillati</taxon>
        <taxon>Actinomycetota</taxon>
        <taxon>Actinomycetes</taxon>
        <taxon>Propionibacteriales</taxon>
        <taxon>Nocardioidaceae</taxon>
        <taxon>Nocardioides</taxon>
    </lineage>
</organism>
<feature type="compositionally biased region" description="Low complexity" evidence="5">
    <location>
        <begin position="40"/>
        <end position="57"/>
    </location>
</feature>
<dbReference type="AlphaFoldDB" id="A0A7Y9UVW1"/>
<evidence type="ECO:0000256" key="1">
    <source>
        <dbReference type="ARBA" id="ARBA00010646"/>
    </source>
</evidence>
<evidence type="ECO:0000256" key="4">
    <source>
        <dbReference type="RuleBase" id="RU361176"/>
    </source>
</evidence>
<comment type="caution">
    <text evidence="7">The sequence shown here is derived from an EMBL/GenBank/DDBJ whole genome shotgun (WGS) entry which is preliminary data.</text>
</comment>
<dbReference type="GO" id="GO:0016998">
    <property type="term" value="P:cell wall macromolecule catabolic process"/>
    <property type="evidence" value="ECO:0007669"/>
    <property type="project" value="InterPro"/>
</dbReference>
<feature type="signal peptide" evidence="6">
    <location>
        <begin position="1"/>
        <end position="18"/>
    </location>
</feature>
<evidence type="ECO:0000313" key="8">
    <source>
        <dbReference type="Proteomes" id="UP000540656"/>
    </source>
</evidence>
<protein>
    <recommendedName>
        <fullName evidence="4">Lysozyme</fullName>
        <ecNumber evidence="4">3.2.1.17</ecNumber>
    </recommendedName>
</protein>
<dbReference type="PANTHER" id="PTHR34135:SF2">
    <property type="entry name" value="LYSOZYME"/>
    <property type="match status" value="1"/>
</dbReference>
<comment type="similarity">
    <text evidence="1 4">Belongs to the glycosyl hydrolase 25 family.</text>
</comment>
<keyword evidence="2 4" id="KW-0378">Hydrolase</keyword>
<dbReference type="SMART" id="SM00641">
    <property type="entry name" value="Glyco_25"/>
    <property type="match status" value="1"/>
</dbReference>
<evidence type="ECO:0000256" key="6">
    <source>
        <dbReference type="SAM" id="SignalP"/>
    </source>
</evidence>
<keyword evidence="6" id="KW-0732">Signal</keyword>
<dbReference type="SUPFAM" id="SSF51445">
    <property type="entry name" value="(Trans)glycosidases"/>
    <property type="match status" value="1"/>
</dbReference>
<feature type="region of interest" description="Disordered" evidence="5">
    <location>
        <begin position="28"/>
        <end position="70"/>
    </location>
</feature>
<dbReference type="PROSITE" id="PS51904">
    <property type="entry name" value="GLYCOSYL_HYDROL_F25_2"/>
    <property type="match status" value="1"/>
</dbReference>
<dbReference type="Pfam" id="PF01183">
    <property type="entry name" value="Glyco_hydro_25"/>
    <property type="match status" value="1"/>
</dbReference>
<dbReference type="PROSITE" id="PS51257">
    <property type="entry name" value="PROKAR_LIPOPROTEIN"/>
    <property type="match status" value="1"/>
</dbReference>
<evidence type="ECO:0000256" key="5">
    <source>
        <dbReference type="SAM" id="MobiDB-lite"/>
    </source>
</evidence>
<dbReference type="Proteomes" id="UP000540656">
    <property type="component" value="Unassembled WGS sequence"/>
</dbReference>
<evidence type="ECO:0000256" key="3">
    <source>
        <dbReference type="ARBA" id="ARBA00023295"/>
    </source>
</evidence>
<reference evidence="7 8" key="1">
    <citation type="submission" date="2020-07" db="EMBL/GenBank/DDBJ databases">
        <title>Sequencing the genomes of 1000 actinobacteria strains.</title>
        <authorList>
            <person name="Klenk H.-P."/>
        </authorList>
    </citation>
    <scope>NUCLEOTIDE SEQUENCE [LARGE SCALE GENOMIC DNA]</scope>
    <source>
        <strain evidence="7 8">DSM 23819</strain>
    </source>
</reference>
<evidence type="ECO:0000313" key="7">
    <source>
        <dbReference type="EMBL" id="NYG59265.1"/>
    </source>
</evidence>
<dbReference type="Gene3D" id="3.20.20.80">
    <property type="entry name" value="Glycosidases"/>
    <property type="match status" value="1"/>
</dbReference>
<evidence type="ECO:0000256" key="2">
    <source>
        <dbReference type="ARBA" id="ARBA00022801"/>
    </source>
</evidence>
<dbReference type="GO" id="GO:0009253">
    <property type="term" value="P:peptidoglycan catabolic process"/>
    <property type="evidence" value="ECO:0007669"/>
    <property type="project" value="InterPro"/>
</dbReference>
<dbReference type="InterPro" id="IPR008270">
    <property type="entry name" value="Glyco_hydro_25_AS"/>
</dbReference>
<dbReference type="RefSeq" id="WP_179502333.1">
    <property type="nucleotide sequence ID" value="NZ_JACCAA010000001.1"/>
</dbReference>
<comment type="catalytic activity">
    <reaction evidence="4">
        <text>Hydrolysis of (1-&gt;4)-beta-linkages between N-acetylmuramic acid and N-acetyl-D-glucosamine residues in a peptidoglycan and between N-acetyl-D-glucosamine residues in chitodextrins.</text>
        <dbReference type="EC" id="3.2.1.17"/>
    </reaction>
</comment>
<name>A0A7Y9UVW1_9ACTN</name>
<dbReference type="InterPro" id="IPR017853">
    <property type="entry name" value="GH"/>
</dbReference>